<dbReference type="InterPro" id="IPR036259">
    <property type="entry name" value="MFS_trans_sf"/>
</dbReference>
<evidence type="ECO:0000256" key="6">
    <source>
        <dbReference type="SAM" id="MobiDB-lite"/>
    </source>
</evidence>
<dbReference type="RefSeq" id="WP_237405031.1">
    <property type="nucleotide sequence ID" value="NZ_AP018365.1"/>
</dbReference>
<keyword evidence="5 7" id="KW-0472">Membrane</keyword>
<comment type="subcellular location">
    <subcellularLocation>
        <location evidence="1">Cell inner membrane</location>
        <topology evidence="1">Multi-pass membrane protein</topology>
    </subcellularLocation>
</comment>
<evidence type="ECO:0000259" key="8">
    <source>
        <dbReference type="PROSITE" id="PS50850"/>
    </source>
</evidence>
<feature type="transmembrane region" description="Helical" evidence="7">
    <location>
        <begin position="112"/>
        <end position="135"/>
    </location>
</feature>
<evidence type="ECO:0000256" key="7">
    <source>
        <dbReference type="SAM" id="Phobius"/>
    </source>
</evidence>
<name>A0A7U3UY06_9ACTN</name>
<feature type="region of interest" description="Disordered" evidence="6">
    <location>
        <begin position="233"/>
        <end position="254"/>
    </location>
</feature>
<dbReference type="GO" id="GO:0005886">
    <property type="term" value="C:plasma membrane"/>
    <property type="evidence" value="ECO:0007669"/>
    <property type="project" value="UniProtKB-SubCell"/>
</dbReference>
<reference evidence="9 10" key="4">
    <citation type="journal article" date="2020" name="Sci. Rep.">
        <title>beta-carboline chemical signals induce reveromycin production through a LuxR family regulator in Streptomyces sp. SN-593.</title>
        <authorList>
            <person name="Panthee S."/>
            <person name="Kito N."/>
            <person name="Hayashi T."/>
            <person name="Shimizu T."/>
            <person name="Ishikawa J."/>
            <person name="Hamamoto H."/>
            <person name="Osada H."/>
            <person name="Takahashi S."/>
        </authorList>
    </citation>
    <scope>NUCLEOTIDE SEQUENCE [LARGE SCALE GENOMIC DNA]</scope>
    <source>
        <strain evidence="9 10">SN-593</strain>
    </source>
</reference>
<sequence>MSRATNGPARGRWEPGTPGAERPPEAADPQAARPAEGAAPGFGPRLVVPLMLGAVLNPINSTMIATALVAIGGSFHAGAADTAWLVSSLYLASAVAQPTMGRLADRLGPRRVFLTGLLVVAAAGVVGTAAPSLAWLIVSRVMLGIGTSAAYPAAMALLRAHSQRIGVPTPRPVLGLLSLAGLSSAAVGPVLGGVLAATLGWRAVFAVNLPLALAGFVLAALWLPRTSPAPVAAPPAAPAPATPGSGAPGSGSGRPGSIDPVGIALFAALLTTLMLFLMRLSAPPWPLLPVAAVLAGVLARWELRRSAPFLDLRMLARNRPLSLTYLRHGMTYLVVYCVMYGYAQWLEDAHGYSSATAGLLMLPMSVAAMATSLLGARTKGIRGPLTASAVLLTGGGGLLLAAGHTTPAFALCAAGALFGLPQGLTATGNQAAVYAQAPPGETGSAAGLQRTSQYLGAITAASLIGLFYGRRATDAGLHEMALTSAVLGVVVLLLTVADRSLRRPER</sequence>
<dbReference type="KEGG" id="arev:RVR_8167"/>
<feature type="transmembrane region" description="Helical" evidence="7">
    <location>
        <begin position="141"/>
        <end position="161"/>
    </location>
</feature>
<reference evidence="9 10" key="1">
    <citation type="journal article" date="2010" name="J. Bacteriol.">
        <title>Biochemical characterization of a novel indole prenyltransferase from Streptomyces sp. SN-593.</title>
        <authorList>
            <person name="Takahashi S."/>
            <person name="Takagi H."/>
            <person name="Toyoda A."/>
            <person name="Uramoto M."/>
            <person name="Nogawa T."/>
            <person name="Ueki M."/>
            <person name="Sakaki Y."/>
            <person name="Osada H."/>
        </authorList>
    </citation>
    <scope>NUCLEOTIDE SEQUENCE [LARGE SCALE GENOMIC DNA]</scope>
    <source>
        <strain evidence="9 10">SN-593</strain>
    </source>
</reference>
<evidence type="ECO:0000256" key="3">
    <source>
        <dbReference type="ARBA" id="ARBA00022692"/>
    </source>
</evidence>
<dbReference type="PANTHER" id="PTHR23501:SF191">
    <property type="entry name" value="VACUOLAR BASIC AMINO ACID TRANSPORTER 4"/>
    <property type="match status" value="1"/>
</dbReference>
<feature type="region of interest" description="Disordered" evidence="6">
    <location>
        <begin position="1"/>
        <end position="38"/>
    </location>
</feature>
<accession>A0A7U3UY06</accession>
<feature type="transmembrane region" description="Helical" evidence="7">
    <location>
        <begin position="480"/>
        <end position="497"/>
    </location>
</feature>
<reference evidence="9 10" key="3">
    <citation type="journal article" date="2011" name="Nat. Chem. Biol.">
        <title>Reveromycin A biosynthesis uses RevG and RevJ for stereospecific spiroacetal formation.</title>
        <authorList>
            <person name="Takahashi S."/>
            <person name="Toyoda A."/>
            <person name="Sekiyama Y."/>
            <person name="Takagi H."/>
            <person name="Nogawa T."/>
            <person name="Uramoto M."/>
            <person name="Suzuki R."/>
            <person name="Koshino H."/>
            <person name="Kumano T."/>
            <person name="Panthee S."/>
            <person name="Dairi T."/>
            <person name="Ishikawa J."/>
            <person name="Ikeda H."/>
            <person name="Sakaki Y."/>
            <person name="Osada H."/>
        </authorList>
    </citation>
    <scope>NUCLEOTIDE SEQUENCE [LARGE SCALE GENOMIC DNA]</scope>
    <source>
        <strain evidence="9 10">SN-593</strain>
    </source>
</reference>
<feature type="transmembrane region" description="Helical" evidence="7">
    <location>
        <begin position="324"/>
        <end position="343"/>
    </location>
</feature>
<keyword evidence="3 7" id="KW-0812">Transmembrane</keyword>
<gene>
    <name evidence="9" type="ORF">RVR_8167</name>
</gene>
<reference evidence="9 10" key="2">
    <citation type="journal article" date="2011" name="J. Antibiot.">
        <title>Furaquinocins I and J: novel polyketide isoprenoid hybrid compounds from Streptomyces reveromyceticus SN-593.</title>
        <authorList>
            <person name="Panthee S."/>
            <person name="Takahashi S."/>
            <person name="Takagi H."/>
            <person name="Nogawa T."/>
            <person name="Oowada E."/>
            <person name="Uramoto M."/>
            <person name="Osada H."/>
        </authorList>
    </citation>
    <scope>NUCLEOTIDE SEQUENCE [LARGE SCALE GENOMIC DNA]</scope>
    <source>
        <strain evidence="9 10">SN-593</strain>
    </source>
</reference>
<dbReference type="Proteomes" id="UP000595703">
    <property type="component" value="Chromosome"/>
</dbReference>
<dbReference type="Gene3D" id="1.20.1250.20">
    <property type="entry name" value="MFS general substrate transporter like domains"/>
    <property type="match status" value="1"/>
</dbReference>
<dbReference type="InterPro" id="IPR020846">
    <property type="entry name" value="MFS_dom"/>
</dbReference>
<keyword evidence="2" id="KW-0813">Transport</keyword>
<feature type="transmembrane region" description="Helical" evidence="7">
    <location>
        <begin position="284"/>
        <end position="303"/>
    </location>
</feature>
<dbReference type="InterPro" id="IPR011701">
    <property type="entry name" value="MFS"/>
</dbReference>
<proteinExistence type="predicted"/>
<feature type="transmembrane region" description="Helical" evidence="7">
    <location>
        <begin position="261"/>
        <end position="278"/>
    </location>
</feature>
<dbReference type="Pfam" id="PF07690">
    <property type="entry name" value="MFS_1"/>
    <property type="match status" value="1"/>
</dbReference>
<evidence type="ECO:0000256" key="1">
    <source>
        <dbReference type="ARBA" id="ARBA00004429"/>
    </source>
</evidence>
<dbReference type="PANTHER" id="PTHR23501">
    <property type="entry name" value="MAJOR FACILITATOR SUPERFAMILY"/>
    <property type="match status" value="1"/>
</dbReference>
<dbReference type="EMBL" id="AP018365">
    <property type="protein sequence ID" value="BBB00953.1"/>
    <property type="molecule type" value="Genomic_DNA"/>
</dbReference>
<dbReference type="AlphaFoldDB" id="A0A7U3UY06"/>
<dbReference type="SUPFAM" id="SSF103473">
    <property type="entry name" value="MFS general substrate transporter"/>
    <property type="match status" value="1"/>
</dbReference>
<keyword evidence="4 7" id="KW-1133">Transmembrane helix</keyword>
<organism evidence="9 10">
    <name type="scientific">Actinacidiphila reveromycinica</name>
    <dbReference type="NCBI Taxonomy" id="659352"/>
    <lineage>
        <taxon>Bacteria</taxon>
        <taxon>Bacillati</taxon>
        <taxon>Actinomycetota</taxon>
        <taxon>Actinomycetes</taxon>
        <taxon>Kitasatosporales</taxon>
        <taxon>Streptomycetaceae</taxon>
        <taxon>Actinacidiphila</taxon>
    </lineage>
</organism>
<keyword evidence="10" id="KW-1185">Reference proteome</keyword>
<evidence type="ECO:0000313" key="9">
    <source>
        <dbReference type="EMBL" id="BBB00953.1"/>
    </source>
</evidence>
<evidence type="ECO:0000256" key="2">
    <source>
        <dbReference type="ARBA" id="ARBA00022448"/>
    </source>
</evidence>
<dbReference type="PROSITE" id="PS50850">
    <property type="entry name" value="MFS"/>
    <property type="match status" value="1"/>
</dbReference>
<feature type="domain" description="Major facilitator superfamily (MFS) profile" evidence="8">
    <location>
        <begin position="46"/>
        <end position="500"/>
    </location>
</feature>
<feature type="transmembrane region" description="Helical" evidence="7">
    <location>
        <begin position="173"/>
        <end position="197"/>
    </location>
</feature>
<dbReference type="GO" id="GO:0022857">
    <property type="term" value="F:transmembrane transporter activity"/>
    <property type="evidence" value="ECO:0007669"/>
    <property type="project" value="InterPro"/>
</dbReference>
<evidence type="ECO:0000256" key="4">
    <source>
        <dbReference type="ARBA" id="ARBA00022989"/>
    </source>
</evidence>
<feature type="transmembrane region" description="Helical" evidence="7">
    <location>
        <begin position="355"/>
        <end position="376"/>
    </location>
</feature>
<dbReference type="Gene3D" id="1.20.1720.10">
    <property type="entry name" value="Multidrug resistance protein D"/>
    <property type="match status" value="1"/>
</dbReference>
<evidence type="ECO:0000256" key="5">
    <source>
        <dbReference type="ARBA" id="ARBA00023136"/>
    </source>
</evidence>
<feature type="transmembrane region" description="Helical" evidence="7">
    <location>
        <begin position="203"/>
        <end position="223"/>
    </location>
</feature>
<protein>
    <submittedName>
        <fullName evidence="9">Putative major facilitator transporter</fullName>
    </submittedName>
</protein>
<evidence type="ECO:0000313" key="10">
    <source>
        <dbReference type="Proteomes" id="UP000595703"/>
    </source>
</evidence>